<dbReference type="Gene3D" id="3.40.47.10">
    <property type="match status" value="1"/>
</dbReference>
<evidence type="ECO:0000256" key="3">
    <source>
        <dbReference type="ARBA" id="ARBA00022679"/>
    </source>
</evidence>
<sequence length="2220" mass="245048">MCFSGDGIEPIAIIGLSFKFAGDAVDSKTFWQMITEGRCAAAHVPEHRFNVDNFYHPDTNRLRTLPTRDGYFLKDDIAAFDAPFFSITAAEAAAMDPQSRILLETSYRALENGKISSWNSHRESIYLKDPERPIRHAATGMAYNMLANKISWFYDVTGPSITLDTACSASLNALHLGCESLRSGDSSMGLVGGINIFFTPETMSPLAHLNFFSPDGRCYSFDHRANGYARGEGFGVVVIKRLTDALAGGDTIRAVIRATGSNENGRTTGGITQVNAAAQESLIRKTYQKARLDFSETRYVEAHGPGTGGDIVEAAALASVFADFRSDDDPLYLGSCKANVGHLEGGSGIAGLIKTILILEHGIIPQLANFERLSPGIPAERYHFKYPTENTVWPPGLRRASINSFGFGGSNAHVIIEDAYHHLERNHVRGNHCTIIAPKLDVNGHATTIKPYTNGDTQSLDRNDTPPSSYLLVFSSSDESSLERNLQSFATYSAKLESSQNDKSYLRNLAYTLAKRRSQHPWRLALVAESLADLVKPTPIARQRTLRHATIGYVFTGQGAQYAKMGLALMKYNVFQTSLQKCELALQSFGCTWLVIDELSKAAEGSNIQKAEYSQALTTALQVALVDLLQSFGVLPSAVLGHSSGEIAAAYCCGALSLVEACKIAYFRGIYSTRTADADKPRGMMAVGLGMEQADLYLRNMRIKDSNLNLTVACINSPTNVTISGLAQNLRALKVELDKQSIFAQILKVDVAYHSPYMAIIADDYRAAIGDIEDKIGMPSIKFYSTSTAQSISHHELQSADYWTNNLLSQVQFALAMTKLCQSKSENGITPSTNPNIIIEIGPHSALRSPIKQTISNFPEPSSISYHSTQMRNADGYNTFLQLLGSLYCTGYPVSFDTSSHFGDSPTCLADLPEYSFNHSRTYWHESRLSKNFRFRDYPALDLLGTRVPDWNSLDARWRNIITTLENPWIADHQINGTLLYPGAGQLVMAIEASAQLARDMDDRQPAGFCLKDVEFIKSLNISLDSEGVEAQISLRPLRNAADRTVGWSEFKVCIYENEEWVETCHGRIMVEYNEPENEIDKGRERSERVFQLQERYQRISSRCQIEVSKEKVYRRLNDYGLELGPTFKVFGEIRHNDENEAVAQVKLRQWVLRGNPLHSSPHFIHPTALDGVLQLGIAALSNCGNDNVPTMVPSRINRLWMTADGLSGEDVAPLKGCAKSEYRGYRHTHMDILALDHAAERPRIVVEGLETIIIGSRSSNQASECRLCYKMTWIPITVQDIHCNGFIESSSHPLQDVGNVTIISSQNLIQREIAANLMRLLLSSKEISCPFVSITSLKEATQLSTLTNTVYIFLLDLNQFYLSQMDEISFSAIKGIVSRAKSVLWAYPNPQCSGHPTGQISGDIQGLARTLRTEYDELRFVSLGLEANSSTQAIALSITDVLKRTVGSEDHTYEPEYLQMNGALFVSRLVEDRELNKTISKHSLGKQQEVREFGSHPALKLGIGTPGLLDTLQFEQDHTITSPLLPYEIEVKPKFCGLNFMDCLVALGRVPHTSLGVEGSGIVLRAGTDSDLMPGDNVILCASGTVKSVIRCHYNTAVKIPDSMPLQEAAALPATAATVYHALYNIARLRAGETILIHAGAGATGQMAIQMSLNLGAIVFVTVGSANKRLLVMKQYGVPERHIFYSRNKDFASGIRRITNGRGVDVVLNSLAGDSLVASWECIAAFGRFIEIGKRDIYSHKQLPMFPFAKNVTFSAIDLAGIWQDLPALMRQLLSAVVEMANKKEINVATPLNVYPISKVETAFRLLQSGKSAGKVVLEMNDDDQVPTCLEIQPEYNFHEQSTYVISGGLGGLGKSAAKWLVRRGAKHLLLLSRSGPKTDDDLAFIRSLEAKGVNVAAPPCDITDFIKLSNILETYSLNMPPIKGCIQAAMVLRDRYFADMNHSEWKESLAPKVIGSWNLHSLLPTGMDFFIFFSSICSVIGGVAQANYATGNAFMDSLARHRVAVGEKAISLNLGMMLSEGVVAENEKMMRALESRGYYIPVTQRDFYTLLDKYCDSRLPIPDSDDAQVICGIETPLRIRIKGHQEPSWMKQPLFEEMWSMGLDDEKLSPEGQALSKNYANFQSMFKQASSLDEAGSIVSEELAQKLSRSLMIPVTDIDPGKALHFYGVDSLVAVELRNWFAKELHADIAIFEILGNRGCDDLGAWVASRNGFKKFGI</sequence>
<keyword evidence="4" id="KW-0560">Oxidoreductase</keyword>
<dbReference type="Pfam" id="PF14765">
    <property type="entry name" value="PS-DH"/>
    <property type="match status" value="1"/>
</dbReference>
<evidence type="ECO:0000256" key="1">
    <source>
        <dbReference type="ARBA" id="ARBA00022450"/>
    </source>
</evidence>
<dbReference type="SUPFAM" id="SSF50129">
    <property type="entry name" value="GroES-like"/>
    <property type="match status" value="1"/>
</dbReference>
<dbReference type="InParanoid" id="A0A0C3H4I5"/>
<dbReference type="Gene3D" id="1.10.1200.10">
    <property type="entry name" value="ACP-like"/>
    <property type="match status" value="1"/>
</dbReference>
<dbReference type="SUPFAM" id="SSF47336">
    <property type="entry name" value="ACP-like"/>
    <property type="match status" value="1"/>
</dbReference>
<dbReference type="CDD" id="cd05195">
    <property type="entry name" value="enoyl_red"/>
    <property type="match status" value="1"/>
</dbReference>
<dbReference type="EMBL" id="KN832882">
    <property type="protein sequence ID" value="KIM97381.1"/>
    <property type="molecule type" value="Genomic_DNA"/>
</dbReference>
<dbReference type="InterPro" id="IPR014031">
    <property type="entry name" value="Ketoacyl_synth_C"/>
</dbReference>
<feature type="active site" description="Proton donor; for dehydratase activity" evidence="6">
    <location>
        <position position="1171"/>
    </location>
</feature>
<feature type="region of interest" description="C-terminal hotdog fold" evidence="6">
    <location>
        <begin position="1105"/>
        <end position="1261"/>
    </location>
</feature>
<keyword evidence="1" id="KW-0596">Phosphopantetheine</keyword>
<dbReference type="InterPro" id="IPR014030">
    <property type="entry name" value="Ketoacyl_synth_N"/>
</dbReference>
<dbReference type="SMART" id="SM00822">
    <property type="entry name" value="PKS_KR"/>
    <property type="match status" value="1"/>
</dbReference>
<dbReference type="InterPro" id="IPR018201">
    <property type="entry name" value="Ketoacyl_synth_AS"/>
</dbReference>
<dbReference type="SMART" id="SM00827">
    <property type="entry name" value="PKS_AT"/>
    <property type="match status" value="1"/>
</dbReference>
<dbReference type="InterPro" id="IPR049552">
    <property type="entry name" value="PKS_DH_N"/>
</dbReference>
<dbReference type="OrthoDB" id="329835at2759"/>
<dbReference type="Proteomes" id="UP000054321">
    <property type="component" value="Unassembled WGS sequence"/>
</dbReference>
<evidence type="ECO:0000256" key="4">
    <source>
        <dbReference type="ARBA" id="ARBA00023002"/>
    </source>
</evidence>
<dbReference type="Gene3D" id="3.30.70.3290">
    <property type="match status" value="1"/>
</dbReference>
<dbReference type="InterPro" id="IPR020806">
    <property type="entry name" value="PKS_PP-bd"/>
</dbReference>
<feature type="active site" description="Proton acceptor; for dehydratase activity" evidence="6">
    <location>
        <position position="973"/>
    </location>
</feature>
<organism evidence="10 11">
    <name type="scientific">Oidiodendron maius (strain Zn)</name>
    <dbReference type="NCBI Taxonomy" id="913774"/>
    <lineage>
        <taxon>Eukaryota</taxon>
        <taxon>Fungi</taxon>
        <taxon>Dikarya</taxon>
        <taxon>Ascomycota</taxon>
        <taxon>Pezizomycotina</taxon>
        <taxon>Leotiomycetes</taxon>
        <taxon>Leotiomycetes incertae sedis</taxon>
        <taxon>Myxotrichaceae</taxon>
        <taxon>Oidiodendron</taxon>
    </lineage>
</organism>
<keyword evidence="11" id="KW-1185">Reference proteome</keyword>
<dbReference type="GO" id="GO:0004312">
    <property type="term" value="F:fatty acid synthase activity"/>
    <property type="evidence" value="ECO:0007669"/>
    <property type="project" value="TreeGrafter"/>
</dbReference>
<dbReference type="PROSITE" id="PS52004">
    <property type="entry name" value="KS3_2"/>
    <property type="match status" value="1"/>
</dbReference>
<keyword evidence="3" id="KW-0808">Transferase</keyword>
<dbReference type="SUPFAM" id="SSF53901">
    <property type="entry name" value="Thiolase-like"/>
    <property type="match status" value="1"/>
</dbReference>
<dbReference type="Pfam" id="PF23297">
    <property type="entry name" value="ACP_SdgA_C"/>
    <property type="match status" value="1"/>
</dbReference>
<protein>
    <submittedName>
        <fullName evidence="10">Uncharacterized protein</fullName>
    </submittedName>
</protein>
<dbReference type="GO" id="GO:0006633">
    <property type="term" value="P:fatty acid biosynthetic process"/>
    <property type="evidence" value="ECO:0007669"/>
    <property type="project" value="InterPro"/>
</dbReference>
<dbReference type="HOGENOM" id="CLU_000022_31_0_1"/>
<dbReference type="PROSITE" id="PS00606">
    <property type="entry name" value="KS3_1"/>
    <property type="match status" value="1"/>
</dbReference>
<dbReference type="PROSITE" id="PS52019">
    <property type="entry name" value="PKS_MFAS_DH"/>
    <property type="match status" value="1"/>
</dbReference>
<dbReference type="PANTHER" id="PTHR43775:SF29">
    <property type="entry name" value="ASPERFURANONE POLYKETIDE SYNTHASE AFOG-RELATED"/>
    <property type="match status" value="1"/>
</dbReference>
<dbReference type="GO" id="GO:0044550">
    <property type="term" value="P:secondary metabolite biosynthetic process"/>
    <property type="evidence" value="ECO:0007669"/>
    <property type="project" value="UniProtKB-ARBA"/>
</dbReference>
<dbReference type="Pfam" id="PF02801">
    <property type="entry name" value="Ketoacyl-synt_C"/>
    <property type="match status" value="1"/>
</dbReference>
<evidence type="ECO:0000256" key="6">
    <source>
        <dbReference type="PROSITE-ProRule" id="PRU01363"/>
    </source>
</evidence>
<evidence type="ECO:0000259" key="7">
    <source>
        <dbReference type="PROSITE" id="PS50075"/>
    </source>
</evidence>
<dbReference type="SMART" id="SM00829">
    <property type="entry name" value="PKS_ER"/>
    <property type="match status" value="1"/>
</dbReference>
<dbReference type="GO" id="GO:0004315">
    <property type="term" value="F:3-oxoacyl-[acyl-carrier-protein] synthase activity"/>
    <property type="evidence" value="ECO:0007669"/>
    <property type="project" value="InterPro"/>
</dbReference>
<dbReference type="InterPro" id="IPR036736">
    <property type="entry name" value="ACP-like_sf"/>
</dbReference>
<name>A0A0C3H4I5_OIDMZ</name>
<evidence type="ECO:0000259" key="9">
    <source>
        <dbReference type="PROSITE" id="PS52019"/>
    </source>
</evidence>
<dbReference type="InterPro" id="IPR049551">
    <property type="entry name" value="PKS_DH_C"/>
</dbReference>
<dbReference type="InterPro" id="IPR050091">
    <property type="entry name" value="PKS_NRPS_Biosynth_Enz"/>
</dbReference>
<feature type="region of interest" description="N-terminal hotdog fold" evidence="6">
    <location>
        <begin position="941"/>
        <end position="1076"/>
    </location>
</feature>
<dbReference type="SMART" id="SM00825">
    <property type="entry name" value="PKS_KS"/>
    <property type="match status" value="1"/>
</dbReference>
<dbReference type="FunFam" id="3.40.50.720:FF:000209">
    <property type="entry name" value="Polyketide synthase Pks12"/>
    <property type="match status" value="1"/>
</dbReference>
<dbReference type="Gene3D" id="3.40.366.10">
    <property type="entry name" value="Malonyl-Coenzyme A Acyl Carrier Protein, domain 2"/>
    <property type="match status" value="1"/>
</dbReference>
<dbReference type="PANTHER" id="PTHR43775">
    <property type="entry name" value="FATTY ACID SYNTHASE"/>
    <property type="match status" value="1"/>
</dbReference>
<dbReference type="Gene3D" id="3.10.129.110">
    <property type="entry name" value="Polyketide synthase dehydratase"/>
    <property type="match status" value="1"/>
</dbReference>
<dbReference type="SUPFAM" id="SSF52151">
    <property type="entry name" value="FabD/lysophospholipase-like"/>
    <property type="match status" value="1"/>
</dbReference>
<dbReference type="GO" id="GO:0016491">
    <property type="term" value="F:oxidoreductase activity"/>
    <property type="evidence" value="ECO:0007669"/>
    <property type="project" value="UniProtKB-KW"/>
</dbReference>
<dbReference type="SUPFAM" id="SSF55048">
    <property type="entry name" value="Probable ACP-binding domain of malonyl-CoA ACP transacylase"/>
    <property type="match status" value="1"/>
</dbReference>
<evidence type="ECO:0000313" key="11">
    <source>
        <dbReference type="Proteomes" id="UP000054321"/>
    </source>
</evidence>
<proteinExistence type="predicted"/>
<dbReference type="InterPro" id="IPR042104">
    <property type="entry name" value="PKS_dehydratase_sf"/>
</dbReference>
<dbReference type="CDD" id="cd00833">
    <property type="entry name" value="PKS"/>
    <property type="match status" value="1"/>
</dbReference>
<dbReference type="Pfam" id="PF23114">
    <property type="entry name" value="NAD-bd_HRPKS_sdrA"/>
    <property type="match status" value="1"/>
</dbReference>
<evidence type="ECO:0000259" key="8">
    <source>
        <dbReference type="PROSITE" id="PS52004"/>
    </source>
</evidence>
<dbReference type="InterPro" id="IPR020843">
    <property type="entry name" value="ER"/>
</dbReference>
<accession>A0A0C3H4I5</accession>
<dbReference type="Pfam" id="PF21089">
    <property type="entry name" value="PKS_DH_N"/>
    <property type="match status" value="1"/>
</dbReference>
<dbReference type="InterPro" id="IPR016035">
    <property type="entry name" value="Acyl_Trfase/lysoPLipase"/>
</dbReference>
<dbReference type="Pfam" id="PF13602">
    <property type="entry name" value="ADH_zinc_N_2"/>
    <property type="match status" value="1"/>
</dbReference>
<dbReference type="PROSITE" id="PS50075">
    <property type="entry name" value="CARRIER"/>
    <property type="match status" value="1"/>
</dbReference>
<evidence type="ECO:0000256" key="2">
    <source>
        <dbReference type="ARBA" id="ARBA00022553"/>
    </source>
</evidence>
<dbReference type="SUPFAM" id="SSF51735">
    <property type="entry name" value="NAD(P)-binding Rossmann-fold domains"/>
    <property type="match status" value="2"/>
</dbReference>
<dbReference type="Pfam" id="PF22621">
    <property type="entry name" value="CurL-like_PKS_C"/>
    <property type="match status" value="1"/>
</dbReference>
<evidence type="ECO:0000313" key="10">
    <source>
        <dbReference type="EMBL" id="KIM97381.1"/>
    </source>
</evidence>
<dbReference type="Gene3D" id="3.40.50.720">
    <property type="entry name" value="NAD(P)-binding Rossmann-like Domain"/>
    <property type="match status" value="2"/>
</dbReference>
<gene>
    <name evidence="10" type="ORF">OIDMADRAFT_58000</name>
</gene>
<dbReference type="STRING" id="913774.A0A0C3H4I5"/>
<dbReference type="Pfam" id="PF00109">
    <property type="entry name" value="ketoacyl-synt"/>
    <property type="match status" value="1"/>
</dbReference>
<dbReference type="Pfam" id="PF08659">
    <property type="entry name" value="KR"/>
    <property type="match status" value="1"/>
</dbReference>
<dbReference type="InterPro" id="IPR056501">
    <property type="entry name" value="NAD-bd_HRPKS_sdrA"/>
</dbReference>
<dbReference type="InterPro" id="IPR020841">
    <property type="entry name" value="PKS_Beta-ketoAc_synthase_dom"/>
</dbReference>
<dbReference type="InterPro" id="IPR014043">
    <property type="entry name" value="Acyl_transferase_dom"/>
</dbReference>
<dbReference type="InterPro" id="IPR013968">
    <property type="entry name" value="PKS_KR"/>
</dbReference>
<dbReference type="SMART" id="SM00823">
    <property type="entry name" value="PKS_PP"/>
    <property type="match status" value="1"/>
</dbReference>
<feature type="domain" description="PKS/mFAS DH" evidence="9">
    <location>
        <begin position="941"/>
        <end position="1261"/>
    </location>
</feature>
<dbReference type="GO" id="GO:0031177">
    <property type="term" value="F:phosphopantetheine binding"/>
    <property type="evidence" value="ECO:0007669"/>
    <property type="project" value="InterPro"/>
</dbReference>
<dbReference type="InterPro" id="IPR032821">
    <property type="entry name" value="PKS_assoc"/>
</dbReference>
<reference evidence="11" key="2">
    <citation type="submission" date="2015-01" db="EMBL/GenBank/DDBJ databases">
        <title>Evolutionary Origins and Diversification of the Mycorrhizal Mutualists.</title>
        <authorList>
            <consortium name="DOE Joint Genome Institute"/>
            <consortium name="Mycorrhizal Genomics Consortium"/>
            <person name="Kohler A."/>
            <person name="Kuo A."/>
            <person name="Nagy L.G."/>
            <person name="Floudas D."/>
            <person name="Copeland A."/>
            <person name="Barry K.W."/>
            <person name="Cichocki N."/>
            <person name="Veneault-Fourrey C."/>
            <person name="LaButti K."/>
            <person name="Lindquist E.A."/>
            <person name="Lipzen A."/>
            <person name="Lundell T."/>
            <person name="Morin E."/>
            <person name="Murat C."/>
            <person name="Riley R."/>
            <person name="Ohm R."/>
            <person name="Sun H."/>
            <person name="Tunlid A."/>
            <person name="Henrissat B."/>
            <person name="Grigoriev I.V."/>
            <person name="Hibbett D.S."/>
            <person name="Martin F."/>
        </authorList>
    </citation>
    <scope>NUCLEOTIDE SEQUENCE [LARGE SCALE GENOMIC DNA]</scope>
    <source>
        <strain evidence="11">Zn</strain>
    </source>
</reference>
<feature type="domain" description="Ketosynthase family 3 (KS3)" evidence="8">
    <location>
        <begin position="8"/>
        <end position="418"/>
    </location>
</feature>
<dbReference type="InterPro" id="IPR036291">
    <property type="entry name" value="NAD(P)-bd_dom_sf"/>
</dbReference>
<dbReference type="Pfam" id="PF16197">
    <property type="entry name" value="KAsynt_C_assoc"/>
    <property type="match status" value="1"/>
</dbReference>
<dbReference type="SMART" id="SM00826">
    <property type="entry name" value="PKS_DH"/>
    <property type="match status" value="1"/>
</dbReference>
<evidence type="ECO:0000256" key="5">
    <source>
        <dbReference type="ARBA" id="ARBA00023268"/>
    </source>
</evidence>
<dbReference type="InterPro" id="IPR016039">
    <property type="entry name" value="Thiolase-like"/>
</dbReference>
<reference evidence="10 11" key="1">
    <citation type="submission" date="2014-04" db="EMBL/GenBank/DDBJ databases">
        <authorList>
            <consortium name="DOE Joint Genome Institute"/>
            <person name="Kuo A."/>
            <person name="Martino E."/>
            <person name="Perotto S."/>
            <person name="Kohler A."/>
            <person name="Nagy L.G."/>
            <person name="Floudas D."/>
            <person name="Copeland A."/>
            <person name="Barry K.W."/>
            <person name="Cichocki N."/>
            <person name="Veneault-Fourrey C."/>
            <person name="LaButti K."/>
            <person name="Lindquist E.A."/>
            <person name="Lipzen A."/>
            <person name="Lundell T."/>
            <person name="Morin E."/>
            <person name="Murat C."/>
            <person name="Sun H."/>
            <person name="Tunlid A."/>
            <person name="Henrissat B."/>
            <person name="Grigoriev I.V."/>
            <person name="Hibbett D.S."/>
            <person name="Martin F."/>
            <person name="Nordberg H.P."/>
            <person name="Cantor M.N."/>
            <person name="Hua S.X."/>
        </authorList>
    </citation>
    <scope>NUCLEOTIDE SEQUENCE [LARGE SCALE GENOMIC DNA]</scope>
    <source>
        <strain evidence="10 11">Zn</strain>
    </source>
</reference>
<dbReference type="InterPro" id="IPR020807">
    <property type="entry name" value="PKS_DH"/>
</dbReference>
<keyword evidence="5" id="KW-0511">Multifunctional enzyme</keyword>
<dbReference type="InterPro" id="IPR001227">
    <property type="entry name" value="Ac_transferase_dom_sf"/>
</dbReference>
<dbReference type="InterPro" id="IPR011032">
    <property type="entry name" value="GroES-like_sf"/>
</dbReference>
<dbReference type="GO" id="GO:1901336">
    <property type="term" value="P:lactone biosynthetic process"/>
    <property type="evidence" value="ECO:0007669"/>
    <property type="project" value="UniProtKB-ARBA"/>
</dbReference>
<dbReference type="InterPro" id="IPR049900">
    <property type="entry name" value="PKS_mFAS_DH"/>
</dbReference>
<dbReference type="InterPro" id="IPR009081">
    <property type="entry name" value="PP-bd_ACP"/>
</dbReference>
<dbReference type="Gene3D" id="3.90.180.10">
    <property type="entry name" value="Medium-chain alcohol dehydrogenases, catalytic domain"/>
    <property type="match status" value="1"/>
</dbReference>
<feature type="domain" description="Carrier" evidence="7">
    <location>
        <begin position="2132"/>
        <end position="2213"/>
    </location>
</feature>
<dbReference type="InterPro" id="IPR016036">
    <property type="entry name" value="Malonyl_transacylase_ACP-bd"/>
</dbReference>
<dbReference type="InterPro" id="IPR057326">
    <property type="entry name" value="KR_dom"/>
</dbReference>
<keyword evidence="2" id="KW-0597">Phosphoprotein</keyword>
<dbReference type="Pfam" id="PF00698">
    <property type="entry name" value="Acyl_transf_1"/>
    <property type="match status" value="1"/>
</dbReference>